<accession>D2QDR7</accession>
<proteinExistence type="predicted"/>
<keyword evidence="1" id="KW-0175">Coiled coil</keyword>
<evidence type="ECO:0000313" key="3">
    <source>
        <dbReference type="Proteomes" id="UP000002028"/>
    </source>
</evidence>
<dbReference type="KEGG" id="sli:Slin_2172"/>
<organism evidence="2 3">
    <name type="scientific">Spirosoma linguale (strain ATCC 33905 / DSM 74 / LMG 10896 / Claus 1)</name>
    <dbReference type="NCBI Taxonomy" id="504472"/>
    <lineage>
        <taxon>Bacteria</taxon>
        <taxon>Pseudomonadati</taxon>
        <taxon>Bacteroidota</taxon>
        <taxon>Cytophagia</taxon>
        <taxon>Cytophagales</taxon>
        <taxon>Cytophagaceae</taxon>
        <taxon>Spirosoma</taxon>
    </lineage>
</organism>
<dbReference type="Proteomes" id="UP000002028">
    <property type="component" value="Chromosome"/>
</dbReference>
<protein>
    <submittedName>
        <fullName evidence="2">Uncharacterized protein</fullName>
    </submittedName>
</protein>
<gene>
    <name evidence="2" type="ordered locus">Slin_2172</name>
</gene>
<dbReference type="RefSeq" id="WP_012926741.1">
    <property type="nucleotide sequence ID" value="NC_013730.1"/>
</dbReference>
<dbReference type="HOGENOM" id="CLU_2221563_0_0_10"/>
<sequence>MRQSESWQRQRLRILGDHLQQLQNWLAAQTKARQALQQVHQVERVKFLTARQPTSCEQVQFYLRQAGEEQDLVRAFANLHRTLLQRHQAEAQALEQRIAQEMIRQN</sequence>
<evidence type="ECO:0000313" key="2">
    <source>
        <dbReference type="EMBL" id="ADB38197.1"/>
    </source>
</evidence>
<dbReference type="AlphaFoldDB" id="D2QDR7"/>
<dbReference type="EMBL" id="CP001769">
    <property type="protein sequence ID" value="ADB38197.1"/>
    <property type="molecule type" value="Genomic_DNA"/>
</dbReference>
<keyword evidence="3" id="KW-1185">Reference proteome</keyword>
<name>D2QDR7_SPILD</name>
<evidence type="ECO:0000256" key="1">
    <source>
        <dbReference type="SAM" id="Coils"/>
    </source>
</evidence>
<feature type="coiled-coil region" evidence="1">
    <location>
        <begin position="77"/>
        <end position="104"/>
    </location>
</feature>
<reference evidence="2 3" key="1">
    <citation type="journal article" date="2010" name="Stand. Genomic Sci.">
        <title>Complete genome sequence of Spirosoma linguale type strain (1).</title>
        <authorList>
            <person name="Lail K."/>
            <person name="Sikorski J."/>
            <person name="Saunders E."/>
            <person name="Lapidus A."/>
            <person name="Glavina Del Rio T."/>
            <person name="Copeland A."/>
            <person name="Tice H."/>
            <person name="Cheng J.-F."/>
            <person name="Lucas S."/>
            <person name="Nolan M."/>
            <person name="Bruce D."/>
            <person name="Goodwin L."/>
            <person name="Pitluck S."/>
            <person name="Ivanova N."/>
            <person name="Mavromatis K."/>
            <person name="Ovchinnikova G."/>
            <person name="Pati A."/>
            <person name="Chen A."/>
            <person name="Palaniappan K."/>
            <person name="Land M."/>
            <person name="Hauser L."/>
            <person name="Chang Y.-J."/>
            <person name="Jeffries C.D."/>
            <person name="Chain P."/>
            <person name="Brettin T."/>
            <person name="Detter J.C."/>
            <person name="Schuetze A."/>
            <person name="Rohde M."/>
            <person name="Tindall B.J."/>
            <person name="Goeker M."/>
            <person name="Bristow J."/>
            <person name="Eisen J.A."/>
            <person name="Markowitz V."/>
            <person name="Hugenholtz P."/>
            <person name="Kyrpides N.C."/>
            <person name="Klenk H.-P."/>
            <person name="Chen F."/>
        </authorList>
    </citation>
    <scope>NUCLEOTIDE SEQUENCE [LARGE SCALE GENOMIC DNA]</scope>
    <source>
        <strain evidence="3">ATCC 33905 / DSM 74 / LMG 10896 / Claus 1</strain>
    </source>
</reference>